<keyword evidence="14" id="KW-0966">Cell projection</keyword>
<keyword evidence="6 21" id="KW-0812">Transmembrane</keyword>
<feature type="binding site" evidence="19">
    <location>
        <position position="842"/>
    </location>
    <ligand>
        <name>Na(+)</name>
        <dbReference type="ChEBI" id="CHEBI:29101"/>
        <label>1</label>
    </ligand>
</feature>
<dbReference type="NCBIfam" id="NF037979">
    <property type="entry name" value="Na_transp"/>
    <property type="match status" value="1"/>
</dbReference>
<feature type="domain" description="EF-hand" evidence="24">
    <location>
        <begin position="297"/>
        <end position="332"/>
    </location>
</feature>
<evidence type="ECO:0000256" key="17">
    <source>
        <dbReference type="ARBA" id="ARBA00047758"/>
    </source>
</evidence>
<feature type="transmembrane region" description="Helical" evidence="23">
    <location>
        <begin position="594"/>
        <end position="615"/>
    </location>
</feature>
<keyword evidence="5" id="KW-1003">Cell membrane</keyword>
<evidence type="ECO:0000256" key="16">
    <source>
        <dbReference type="ARBA" id="ARBA00045868"/>
    </source>
</evidence>
<keyword evidence="8 21" id="KW-0769">Symport</keyword>
<feature type="binding site" evidence="19">
    <location>
        <position position="910"/>
    </location>
    <ligand>
        <name>Na(+)</name>
        <dbReference type="ChEBI" id="CHEBI:29101"/>
        <label>1</label>
    </ligand>
</feature>
<protein>
    <recommendedName>
        <fullName evidence="21">Transporter</fullName>
    </recommendedName>
</protein>
<dbReference type="InterPro" id="IPR011992">
    <property type="entry name" value="EF-hand-dom_pair"/>
</dbReference>
<evidence type="ECO:0000256" key="12">
    <source>
        <dbReference type="ARBA" id="ARBA00023157"/>
    </source>
</evidence>
<feature type="transmembrane region" description="Helical" evidence="23">
    <location>
        <begin position="1044"/>
        <end position="1066"/>
    </location>
</feature>
<evidence type="ECO:0000256" key="14">
    <source>
        <dbReference type="ARBA" id="ARBA00023273"/>
    </source>
</evidence>
<evidence type="ECO:0000256" key="8">
    <source>
        <dbReference type="ARBA" id="ARBA00022847"/>
    </source>
</evidence>
<comment type="catalytic activity">
    <reaction evidence="15">
        <text>(R)-noradrenaline(out) + chloride(out) + Na(+)(out) = (R)-noradrenaline(in) + chloride(in) + Na(+)(in)</text>
        <dbReference type="Rhea" id="RHEA:70923"/>
        <dbReference type="ChEBI" id="CHEBI:17996"/>
        <dbReference type="ChEBI" id="CHEBI:29101"/>
        <dbReference type="ChEBI" id="CHEBI:72587"/>
    </reaction>
</comment>
<dbReference type="Pfam" id="PF00209">
    <property type="entry name" value="SNF"/>
    <property type="match status" value="1"/>
</dbReference>
<dbReference type="AlphaFoldDB" id="A0AAW0N5C6"/>
<feature type="transmembrane region" description="Helical" evidence="23">
    <location>
        <begin position="40"/>
        <end position="70"/>
    </location>
</feature>
<evidence type="ECO:0000256" key="9">
    <source>
        <dbReference type="ARBA" id="ARBA00022989"/>
    </source>
</evidence>
<evidence type="ECO:0000256" key="6">
    <source>
        <dbReference type="ARBA" id="ARBA00022692"/>
    </source>
</evidence>
<comment type="function">
    <text evidence="16">Mediates sodium- and chloride-dependent transport of dopamine. Also mediates sodium- and chloride-dependent transport of norepinephrine (also known as noradrenaline). Regulator of light-dependent retinal hyaloid vessel regression, downstream of OPN5 signaling.</text>
</comment>
<feature type="transmembrane region" description="Helical" evidence="23">
    <location>
        <begin position="756"/>
        <end position="780"/>
    </location>
</feature>
<keyword evidence="7 19" id="KW-0479">Metal-binding</keyword>
<sequence>MRLPNKRNVEGDGKKMDQAPPTRNPFVHILKYTPMEKAKIALMTVTLFPIRLLVAAFMMLLAWPFAFLATVGRSEDSVEPQCLWRRLVDIILKIIMRVMWFAGGFHWISVKGHRALPAEASILTLAPHSSYFDAIPVTMTMSSIVMKAESKDIPLWGTLIKYIRPVFVSRSDQNSRKMTVEEIKRRAHSGVSSHLHAIRGEKNNPALFAVNVRRIMAKALGVPITDYSFEDCQLAMAEGQLRLPVDTCLLEFAKLVRRLGLKSKNAEKDLQEYGNRARKLEGQKLSLEDFAQFLGLPVSDMLRDMFALFDEHENNCIDVREYVIALSVACRPAKTMETLKLAFKLFESDSEGAITEAELSVILKTALGVSNLSVSRLFSSIDSNDTGKVTYDMFKRFVEENPEFDEEFLYVVNPQLQRGPCHQKKPSLSSLACLNLPGIATTKTANGIFCPDFTDEPTLSAPASPVGITLSKVIPAAPEVCIPTAPHSTLTTVQLCRTHLVQMSSVVAPEKPSNFMGPKEVELILVKEQNGVQFTSSTLVGAAPSQTNPSGEEERETWGKKIDFLLSVIGFAVDLANVWRFPYLCYKNGGGAFLVPYLFFMVIAGMPLFYMELALGQYNREGAAGVWKICPIFKGVGFTVILISLYVGFYYNVIISWALYYLFSSFTGELPWVHCNNSWNSLNCSDWADNSTNNDSLKSTPAQEYFERGVLHIQDSKGIDDLGRPRWQLTSCLAVVIILLYFSLWKGVKTSGKVVWITATMPYVVLTVLLLRGVTLPGAIDGIKAYLSVDFLRLCDHQVWIEAATQICFSLGVGFGVLIAFSSYNKFSNNCYRDAIITSSINSLTSFFSGFVVFSFLGYLSKKHNVSLDNVARDGAGLVFVIYPEAIATLPGSSVWAVIFFIMLLTLGIDSAMGGMESVITGLIDEFKCLQKHRELFTLFIVVSTFLISLFCVTNGGMYVFTLLDHFAAGTSILFGVLIEAIGIAWFYGVDRFSDDIEEMIGQRPGWYWRLCWKFVSPCFLLFMVVVSFAKFDPPSYGPYAFPPWANMVGWCLAMSSMAMVPLYAIYKLCSLPGRLCNRLAYAITPETEHHLVDSGEVRQFTLHHWLVI</sequence>
<dbReference type="InterPro" id="IPR002123">
    <property type="entry name" value="Plipid/glycerol_acylTrfase"/>
</dbReference>
<dbReference type="PRINTS" id="PR00176">
    <property type="entry name" value="NANEUSMPORT"/>
</dbReference>
<dbReference type="GO" id="GO:0030424">
    <property type="term" value="C:axon"/>
    <property type="evidence" value="ECO:0007669"/>
    <property type="project" value="UniProtKB-SubCell"/>
</dbReference>
<dbReference type="InterPro" id="IPR002048">
    <property type="entry name" value="EF_hand_dom"/>
</dbReference>
<feature type="transmembrane region" description="Helical" evidence="23">
    <location>
        <begin position="727"/>
        <end position="744"/>
    </location>
</feature>
<dbReference type="PRINTS" id="PR01202">
    <property type="entry name" value="DOPTRANSPORT"/>
</dbReference>
<dbReference type="EMBL" id="JBBPFD010000019">
    <property type="protein sequence ID" value="KAK7887197.1"/>
    <property type="molecule type" value="Genomic_DNA"/>
</dbReference>
<keyword evidence="13" id="KW-0325">Glycoprotein</keyword>
<evidence type="ECO:0000256" key="10">
    <source>
        <dbReference type="ARBA" id="ARBA00023053"/>
    </source>
</evidence>
<dbReference type="SUPFAM" id="SSF161070">
    <property type="entry name" value="SNF-like"/>
    <property type="match status" value="1"/>
</dbReference>
<reference evidence="26" key="1">
    <citation type="submission" date="2024-04" db="EMBL/GenBank/DDBJ databases">
        <title>Salinicola lusitanus LLJ914,a marine bacterium isolated from the Okinawa Trough.</title>
        <authorList>
            <person name="Li J."/>
        </authorList>
    </citation>
    <scope>NUCLEOTIDE SEQUENCE [LARGE SCALE GENOMIC DNA]</scope>
</reference>
<feature type="binding site" evidence="19">
    <location>
        <position position="810"/>
    </location>
    <ligand>
        <name>Na(+)</name>
        <dbReference type="ChEBI" id="CHEBI:29101"/>
        <label>1</label>
    </ligand>
</feature>
<comment type="subcellular location">
    <subcellularLocation>
        <location evidence="2">Cell membrane</location>
        <topology evidence="2">Multi-pass membrane protein</topology>
    </subcellularLocation>
    <subcellularLocation>
        <location evidence="1">Cell projection</location>
        <location evidence="1">Axon</location>
    </subcellularLocation>
</comment>
<feature type="transmembrane region" description="Helical" evidence="23">
    <location>
        <begin position="1011"/>
        <end position="1032"/>
    </location>
</feature>
<feature type="binding site" evidence="19">
    <location>
        <position position="572"/>
    </location>
    <ligand>
        <name>Na(+)</name>
        <dbReference type="ChEBI" id="CHEBI:29101"/>
        <label>1</label>
    </ligand>
</feature>
<name>A0AAW0N5C6_9GOBI</name>
<keyword evidence="26" id="KW-1185">Reference proteome</keyword>
<comment type="catalytic activity">
    <reaction evidence="18">
        <text>dopamine(out) + chloride(out) + 2 Na(+)(out) = dopamine(in) + chloride(in) + 2 Na(+)(in)</text>
        <dbReference type="Rhea" id="RHEA:70931"/>
        <dbReference type="ChEBI" id="CHEBI:17996"/>
        <dbReference type="ChEBI" id="CHEBI:29101"/>
        <dbReference type="ChEBI" id="CHEBI:59905"/>
    </reaction>
</comment>
<dbReference type="GO" id="GO:0006865">
    <property type="term" value="P:amino acid transport"/>
    <property type="evidence" value="ECO:0007669"/>
    <property type="project" value="TreeGrafter"/>
</dbReference>
<accession>A0AAW0N5C6</accession>
<evidence type="ECO:0000256" key="19">
    <source>
        <dbReference type="PIRSR" id="PIRSR600175-1"/>
    </source>
</evidence>
<dbReference type="CDD" id="cd11514">
    <property type="entry name" value="SLC6sbd_DAT1"/>
    <property type="match status" value="1"/>
</dbReference>
<feature type="transmembrane region" description="Helical" evidence="23">
    <location>
        <begin position="967"/>
        <end position="990"/>
    </location>
</feature>
<keyword evidence="11 23" id="KW-0472">Membrane</keyword>
<feature type="transmembrane region" description="Helical" evidence="23">
    <location>
        <begin position="636"/>
        <end position="663"/>
    </location>
</feature>
<evidence type="ECO:0000256" key="1">
    <source>
        <dbReference type="ARBA" id="ARBA00004489"/>
    </source>
</evidence>
<dbReference type="Gene3D" id="1.10.238.10">
    <property type="entry name" value="EF-hand"/>
    <property type="match status" value="1"/>
</dbReference>
<feature type="transmembrane region" description="Helical" evidence="23">
    <location>
        <begin position="895"/>
        <end position="915"/>
    </location>
</feature>
<gene>
    <name evidence="25" type="ORF">WMY93_026818</name>
</gene>
<evidence type="ECO:0000256" key="2">
    <source>
        <dbReference type="ARBA" id="ARBA00004651"/>
    </source>
</evidence>
<feature type="region of interest" description="Disordered" evidence="22">
    <location>
        <begin position="1"/>
        <end position="22"/>
    </location>
</feature>
<keyword evidence="12 20" id="KW-1015">Disulfide bond</keyword>
<evidence type="ECO:0000313" key="26">
    <source>
        <dbReference type="Proteomes" id="UP001460270"/>
    </source>
</evidence>
<dbReference type="GO" id="GO:0047184">
    <property type="term" value="F:1-acylglycerophosphocholine O-acyltransferase activity"/>
    <property type="evidence" value="ECO:0007669"/>
    <property type="project" value="UniProtKB-ARBA"/>
</dbReference>
<dbReference type="CDD" id="cd00051">
    <property type="entry name" value="EFh"/>
    <property type="match status" value="1"/>
</dbReference>
<feature type="binding site" evidence="19">
    <location>
        <position position="573"/>
    </location>
    <ligand>
        <name>Na(+)</name>
        <dbReference type="ChEBI" id="CHEBI:29101"/>
        <label>1</label>
    </ligand>
</feature>
<dbReference type="InterPro" id="IPR002436">
    <property type="entry name" value="Na/ntran_symport_dopamine"/>
</dbReference>
<comment type="catalytic activity">
    <reaction evidence="17">
        <text>dopamine(out) + chloride(out) + Na(+)(out) = dopamine(in) + chloride(in) + Na(+)(in)</text>
        <dbReference type="Rhea" id="RHEA:70919"/>
        <dbReference type="ChEBI" id="CHEBI:17996"/>
        <dbReference type="ChEBI" id="CHEBI:29101"/>
        <dbReference type="ChEBI" id="CHEBI:59905"/>
    </reaction>
</comment>
<evidence type="ECO:0000256" key="5">
    <source>
        <dbReference type="ARBA" id="ARBA00022475"/>
    </source>
</evidence>
<dbReference type="GO" id="GO:0006836">
    <property type="term" value="P:neurotransmitter transport"/>
    <property type="evidence" value="ECO:0007669"/>
    <property type="project" value="InterPro"/>
</dbReference>
<dbReference type="SUPFAM" id="SSF47473">
    <property type="entry name" value="EF-hand"/>
    <property type="match status" value="1"/>
</dbReference>
<dbReference type="Proteomes" id="UP001460270">
    <property type="component" value="Unassembled WGS sequence"/>
</dbReference>
<evidence type="ECO:0000256" key="3">
    <source>
        <dbReference type="ARBA" id="ARBA00007836"/>
    </source>
</evidence>
<evidence type="ECO:0000256" key="7">
    <source>
        <dbReference type="ARBA" id="ARBA00022723"/>
    </source>
</evidence>
<feature type="binding site" evidence="19">
    <location>
        <position position="907"/>
    </location>
    <ligand>
        <name>Na(+)</name>
        <dbReference type="ChEBI" id="CHEBI:29101"/>
        <label>1</label>
    </ligand>
</feature>
<organism evidence="25 26">
    <name type="scientific">Mugilogobius chulae</name>
    <name type="common">yellowstripe goby</name>
    <dbReference type="NCBI Taxonomy" id="88201"/>
    <lineage>
        <taxon>Eukaryota</taxon>
        <taxon>Metazoa</taxon>
        <taxon>Chordata</taxon>
        <taxon>Craniata</taxon>
        <taxon>Vertebrata</taxon>
        <taxon>Euteleostomi</taxon>
        <taxon>Actinopterygii</taxon>
        <taxon>Neopterygii</taxon>
        <taxon>Teleostei</taxon>
        <taxon>Neoteleostei</taxon>
        <taxon>Acanthomorphata</taxon>
        <taxon>Gobiaria</taxon>
        <taxon>Gobiiformes</taxon>
        <taxon>Gobioidei</taxon>
        <taxon>Gobiidae</taxon>
        <taxon>Gobionellinae</taxon>
        <taxon>Mugilogobius</taxon>
    </lineage>
</organism>
<dbReference type="GO" id="GO:0005330">
    <property type="term" value="F:dopamine:sodium symporter activity"/>
    <property type="evidence" value="ECO:0007669"/>
    <property type="project" value="InterPro"/>
</dbReference>
<evidence type="ECO:0000256" key="4">
    <source>
        <dbReference type="ARBA" id="ARBA00022448"/>
    </source>
</evidence>
<keyword evidence="4 21" id="KW-0813">Transport</keyword>
<comment type="caution">
    <text evidence="25">The sequence shown here is derived from an EMBL/GenBank/DDBJ whole genome shotgun (WGS) entry which is preliminary data.</text>
</comment>
<feature type="transmembrane region" description="Helical" evidence="23">
    <location>
        <begin position="800"/>
        <end position="821"/>
    </location>
</feature>
<evidence type="ECO:0000259" key="24">
    <source>
        <dbReference type="PROSITE" id="PS50222"/>
    </source>
</evidence>
<dbReference type="InterPro" id="IPR000175">
    <property type="entry name" value="Na/ntran_symport"/>
</dbReference>
<evidence type="ECO:0000313" key="25">
    <source>
        <dbReference type="EMBL" id="KAK7887197.1"/>
    </source>
</evidence>
<dbReference type="PROSITE" id="PS50267">
    <property type="entry name" value="NA_NEUROTRAN_SYMP_3"/>
    <property type="match status" value="1"/>
</dbReference>
<feature type="binding site" evidence="19">
    <location>
        <position position="911"/>
    </location>
    <ligand>
        <name>Na(+)</name>
        <dbReference type="ChEBI" id="CHEBI:29101"/>
        <label>1</label>
    </ligand>
</feature>
<evidence type="ECO:0000256" key="23">
    <source>
        <dbReference type="SAM" id="Phobius"/>
    </source>
</evidence>
<dbReference type="GO" id="GO:0005886">
    <property type="term" value="C:plasma membrane"/>
    <property type="evidence" value="ECO:0007669"/>
    <property type="project" value="UniProtKB-SubCell"/>
</dbReference>
<dbReference type="Pfam" id="PF01553">
    <property type="entry name" value="Acyltransferase"/>
    <property type="match status" value="1"/>
</dbReference>
<dbReference type="PROSITE" id="PS00610">
    <property type="entry name" value="NA_NEUROTRAN_SYMP_1"/>
    <property type="match status" value="1"/>
</dbReference>
<dbReference type="GO" id="GO:0005509">
    <property type="term" value="F:calcium ion binding"/>
    <property type="evidence" value="ECO:0007669"/>
    <property type="project" value="InterPro"/>
</dbReference>
<feature type="binding site" evidence="19">
    <location>
        <position position="577"/>
    </location>
    <ligand>
        <name>Na(+)</name>
        <dbReference type="ChEBI" id="CHEBI:29101"/>
        <label>1</label>
    </ligand>
</feature>
<proteinExistence type="inferred from homology"/>
<dbReference type="InterPro" id="IPR037272">
    <property type="entry name" value="SNS_sf"/>
</dbReference>
<feature type="transmembrane region" description="Helical" evidence="23">
    <location>
        <begin position="936"/>
        <end position="961"/>
    </location>
</feature>
<evidence type="ECO:0000256" key="13">
    <source>
        <dbReference type="ARBA" id="ARBA00023180"/>
    </source>
</evidence>
<dbReference type="PANTHER" id="PTHR11616:SF38">
    <property type="entry name" value="SODIUM-DEPENDENT DOPAMINE TRANSPORTER"/>
    <property type="match status" value="1"/>
</dbReference>
<dbReference type="PROSITE" id="PS50222">
    <property type="entry name" value="EF_HAND_2"/>
    <property type="match status" value="2"/>
</dbReference>
<feature type="disulfide bond" evidence="20">
    <location>
        <begin position="675"/>
        <end position="684"/>
    </location>
</feature>
<evidence type="ECO:0000256" key="20">
    <source>
        <dbReference type="PIRSR" id="PIRSR600175-2"/>
    </source>
</evidence>
<feature type="transmembrane region" description="Helical" evidence="23">
    <location>
        <begin position="841"/>
        <end position="860"/>
    </location>
</feature>
<evidence type="ECO:0000256" key="11">
    <source>
        <dbReference type="ARBA" id="ARBA00023136"/>
    </source>
</evidence>
<dbReference type="PANTHER" id="PTHR11616">
    <property type="entry name" value="SODIUM/CHLORIDE DEPENDENT TRANSPORTER"/>
    <property type="match status" value="1"/>
</dbReference>
<feature type="domain" description="EF-hand" evidence="24">
    <location>
        <begin position="334"/>
        <end position="369"/>
    </location>
</feature>
<evidence type="ECO:0000256" key="15">
    <source>
        <dbReference type="ARBA" id="ARBA00034288"/>
    </source>
</evidence>
<evidence type="ECO:0000256" key="18">
    <source>
        <dbReference type="ARBA" id="ARBA00047773"/>
    </source>
</evidence>
<feature type="compositionally biased region" description="Basic and acidic residues" evidence="22">
    <location>
        <begin position="7"/>
        <end position="17"/>
    </location>
</feature>
<keyword evidence="9 23" id="KW-1133">Transmembrane helix</keyword>
<evidence type="ECO:0000256" key="21">
    <source>
        <dbReference type="RuleBase" id="RU003732"/>
    </source>
</evidence>
<evidence type="ECO:0000256" key="22">
    <source>
        <dbReference type="SAM" id="MobiDB-lite"/>
    </source>
</evidence>
<keyword evidence="10 19" id="KW-0915">Sodium</keyword>
<dbReference type="PROSITE" id="PS00754">
    <property type="entry name" value="NA_NEUROTRAN_SYMP_2"/>
    <property type="match status" value="1"/>
</dbReference>
<comment type="similarity">
    <text evidence="3">Belongs to the sodium:neurotransmitter symporter (SNF) (TC 2.A.22) family. SLC6A3 subfamily.</text>
</comment>
<feature type="binding site" evidence="19">
    <location>
        <position position="570"/>
    </location>
    <ligand>
        <name>Na(+)</name>
        <dbReference type="ChEBI" id="CHEBI:29101"/>
        <label>1</label>
    </ligand>
</feature>